<dbReference type="Proteomes" id="UP000532162">
    <property type="component" value="Unassembled WGS sequence"/>
</dbReference>
<organism evidence="1 2">
    <name type="scientific">Rhizobium changzhiense</name>
    <dbReference type="NCBI Taxonomy" id="2692317"/>
    <lineage>
        <taxon>Bacteria</taxon>
        <taxon>Pseudomonadati</taxon>
        <taxon>Pseudomonadota</taxon>
        <taxon>Alphaproteobacteria</taxon>
        <taxon>Hyphomicrobiales</taxon>
        <taxon>Rhizobiaceae</taxon>
        <taxon>Rhizobium/Agrobacterium group</taxon>
        <taxon>Rhizobium</taxon>
    </lineage>
</organism>
<reference evidence="1 2" key="1">
    <citation type="submission" date="2020-07" db="EMBL/GenBank/DDBJ databases">
        <authorList>
            <person name="Sun Q."/>
        </authorList>
    </citation>
    <scope>NUCLEOTIDE SEQUENCE [LARGE SCALE GENOMIC DNA]</scope>
    <source>
        <strain evidence="1 2">WYCCWR 11290</strain>
    </source>
</reference>
<comment type="caution">
    <text evidence="1">The sequence shown here is derived from an EMBL/GenBank/DDBJ whole genome shotgun (WGS) entry which is preliminary data.</text>
</comment>
<accession>A0A7Z0RFU2</accession>
<evidence type="ECO:0000313" key="1">
    <source>
        <dbReference type="EMBL" id="NZD59529.1"/>
    </source>
</evidence>
<protein>
    <submittedName>
        <fullName evidence="1">Uncharacterized protein</fullName>
    </submittedName>
</protein>
<proteinExistence type="predicted"/>
<evidence type="ECO:0000313" key="2">
    <source>
        <dbReference type="Proteomes" id="UP000532162"/>
    </source>
</evidence>
<sequence>MDQRLDALTKRADELEAEIAALVDQDVVAVMTGTEPANSDKILRLSQDINIISTARERLRAAD</sequence>
<dbReference type="AlphaFoldDB" id="A0A7Z0RFU2"/>
<name>A0A7Z0RFU2_9HYPH</name>
<gene>
    <name evidence="1" type="ORF">HX900_00105</name>
</gene>
<dbReference type="RefSeq" id="WP_180693188.1">
    <property type="nucleotide sequence ID" value="NZ_JACCPJ010000001.1"/>
</dbReference>
<dbReference type="EMBL" id="JACCPJ010000001">
    <property type="protein sequence ID" value="NZD59529.1"/>
    <property type="molecule type" value="Genomic_DNA"/>
</dbReference>